<organism evidence="1 2">
    <name type="scientific">Tepidimonas aquatica</name>
    <dbReference type="NCBI Taxonomy" id="247482"/>
    <lineage>
        <taxon>Bacteria</taxon>
        <taxon>Pseudomonadati</taxon>
        <taxon>Pseudomonadota</taxon>
        <taxon>Betaproteobacteria</taxon>
        <taxon>Burkholderiales</taxon>
        <taxon>Tepidimonas</taxon>
    </lineage>
</organism>
<keyword evidence="2" id="KW-1185">Reference proteome</keyword>
<protein>
    <submittedName>
        <fullName evidence="1">Uncharacterized protein</fullName>
    </submittedName>
</protein>
<name>A0A554WHF0_9BURK</name>
<reference evidence="1 2" key="1">
    <citation type="submission" date="2019-07" db="EMBL/GenBank/DDBJ databases">
        <title>Tepidimonas aquatica CLN-1 draft genome.</title>
        <authorList>
            <person name="Da Costa M.S."/>
            <person name="Froufe H.J.C."/>
            <person name="Egas C."/>
            <person name="Albuquerque L."/>
        </authorList>
    </citation>
    <scope>NUCLEOTIDE SEQUENCE [LARGE SCALE GENOMIC DNA]</scope>
    <source>
        <strain evidence="1 2">CLN-1</strain>
    </source>
</reference>
<dbReference type="AlphaFoldDB" id="A0A554WHF0"/>
<comment type="caution">
    <text evidence="1">The sequence shown here is derived from an EMBL/GenBank/DDBJ whole genome shotgun (WGS) entry which is preliminary data.</text>
</comment>
<evidence type="ECO:0000313" key="2">
    <source>
        <dbReference type="Proteomes" id="UP000318554"/>
    </source>
</evidence>
<evidence type="ECO:0000313" key="1">
    <source>
        <dbReference type="EMBL" id="TSE23007.1"/>
    </source>
</evidence>
<proteinExistence type="predicted"/>
<dbReference type="Proteomes" id="UP000318554">
    <property type="component" value="Unassembled WGS sequence"/>
</dbReference>
<accession>A0A554WHF0</accession>
<dbReference type="EMBL" id="VJNA01000025">
    <property type="protein sequence ID" value="TSE23007.1"/>
    <property type="molecule type" value="Genomic_DNA"/>
</dbReference>
<gene>
    <name evidence="1" type="ORF">Taqua_01934</name>
</gene>
<sequence length="317" mass="33067">MLRCAGGAQRGHGVADTVLGQRHHVHVAFHHQRAAGLADGLAGLEEAVQFLALVKQRRFRGVEVFGLAAVEHAPAKADHLALDVADGEHDAVAEAVVAACAAVALVGGHHQPTLHQPFVLVVGKDGGQKAPLRRGVTQAVGLGDDAGEAAAFQVLDGARAGLQLRLVRARGLCQAFAEGLLLATLGGGACARGRVLRLVGHAQSQLRSQLVHGVPKAGARVRHQKVDGVAVRAAAKAVVELLGRADRERRRFFGVERAQADEVGPAFAQRHVAADDLDDVGARQQVLQKGGRDAHPAIVRHRARARAAGGVSPRQAG</sequence>